<dbReference type="PROSITE" id="PS51257">
    <property type="entry name" value="PROKAR_LIPOPROTEIN"/>
    <property type="match status" value="1"/>
</dbReference>
<accession>A0A1I1ZPR9</accession>
<keyword evidence="2" id="KW-1185">Reference proteome</keyword>
<organism evidence="1 2">
    <name type="scientific">Paenibacillus algorifonticola</name>
    <dbReference type="NCBI Taxonomy" id="684063"/>
    <lineage>
        <taxon>Bacteria</taxon>
        <taxon>Bacillati</taxon>
        <taxon>Bacillota</taxon>
        <taxon>Bacilli</taxon>
        <taxon>Bacillales</taxon>
        <taxon>Paenibacillaceae</taxon>
        <taxon>Paenibacillus</taxon>
    </lineage>
</organism>
<protein>
    <recommendedName>
        <fullName evidence="3">DUF4830 domain-containing protein</fullName>
    </recommendedName>
</protein>
<dbReference type="AlphaFoldDB" id="A0A1I1ZPR9"/>
<gene>
    <name evidence="1" type="ORF">SAMN04487969_10219</name>
</gene>
<name>A0A1I1ZPR9_9BACL</name>
<evidence type="ECO:0000313" key="1">
    <source>
        <dbReference type="EMBL" id="SFE33814.1"/>
    </source>
</evidence>
<dbReference type="RefSeq" id="WP_231594146.1">
    <property type="nucleotide sequence ID" value="NZ_FONN01000002.1"/>
</dbReference>
<evidence type="ECO:0008006" key="3">
    <source>
        <dbReference type="Google" id="ProtNLM"/>
    </source>
</evidence>
<dbReference type="EMBL" id="FONN01000002">
    <property type="protein sequence ID" value="SFE33814.1"/>
    <property type="molecule type" value="Genomic_DNA"/>
</dbReference>
<evidence type="ECO:0000313" key="2">
    <source>
        <dbReference type="Proteomes" id="UP000183410"/>
    </source>
</evidence>
<reference evidence="2" key="1">
    <citation type="submission" date="2016-10" db="EMBL/GenBank/DDBJ databases">
        <authorList>
            <person name="Varghese N."/>
            <person name="Submissions S."/>
        </authorList>
    </citation>
    <scope>NUCLEOTIDE SEQUENCE [LARGE SCALE GENOMIC DNA]</scope>
    <source>
        <strain evidence="2">CGMCC 1.10223</strain>
    </source>
</reference>
<dbReference type="Proteomes" id="UP000183410">
    <property type="component" value="Unassembled WGS sequence"/>
</dbReference>
<sequence>MKVLIPIMVLVLLLIACSGSNELPIERSAATAYIEEKGYRVISYEGQSANYELTKEKLTQLPYMMYWGLQSVDPADYIGKIINVEKFIVTNHPLSKGKVEVYVYEAQGMPIGGTSVPHGDTSDGGYWSLEGKTLEELQPKSFQAWREEWVNKFSE</sequence>
<proteinExistence type="predicted"/>